<dbReference type="PROSITE" id="PS51257">
    <property type="entry name" value="PROKAR_LIPOPROTEIN"/>
    <property type="match status" value="1"/>
</dbReference>
<evidence type="ECO:0000256" key="2">
    <source>
        <dbReference type="ARBA" id="ARBA00022801"/>
    </source>
</evidence>
<keyword evidence="2 5" id="KW-0378">Hydrolase</keyword>
<evidence type="ECO:0000256" key="1">
    <source>
        <dbReference type="ARBA" id="ARBA00010646"/>
    </source>
</evidence>
<evidence type="ECO:0000313" key="5">
    <source>
        <dbReference type="EMBL" id="MCU6743266.1"/>
    </source>
</evidence>
<dbReference type="CDD" id="cd06414">
    <property type="entry name" value="GH25_LytC-like"/>
    <property type="match status" value="1"/>
</dbReference>
<evidence type="ECO:0000256" key="3">
    <source>
        <dbReference type="ARBA" id="ARBA00023295"/>
    </source>
</evidence>
<keyword evidence="4" id="KW-1133">Transmembrane helix</keyword>
<protein>
    <submittedName>
        <fullName evidence="5">Glycoside hydrolase family 25 protein</fullName>
    </submittedName>
</protein>
<dbReference type="SUPFAM" id="SSF51445">
    <property type="entry name" value="(Trans)glycosidases"/>
    <property type="match status" value="1"/>
</dbReference>
<dbReference type="RefSeq" id="WP_118797084.1">
    <property type="nucleotide sequence ID" value="NZ_JAOQKJ010000002.1"/>
</dbReference>
<proteinExistence type="inferred from homology"/>
<reference evidence="5 6" key="1">
    <citation type="journal article" date="2021" name="ISME Commun">
        <title>Automated analysis of genomic sequences facilitates high-throughput and comprehensive description of bacteria.</title>
        <authorList>
            <person name="Hitch T.C.A."/>
        </authorList>
    </citation>
    <scope>NUCLEOTIDE SEQUENCE [LARGE SCALE GENOMIC DNA]</scope>
    <source>
        <strain evidence="5 6">Sanger_18</strain>
    </source>
</reference>
<accession>A0ABT2SZ44</accession>
<dbReference type="Proteomes" id="UP001652432">
    <property type="component" value="Unassembled WGS sequence"/>
</dbReference>
<dbReference type="PANTHER" id="PTHR34135">
    <property type="entry name" value="LYSOZYME"/>
    <property type="match status" value="1"/>
</dbReference>
<name>A0ABT2SZ44_9FIRM</name>
<dbReference type="EMBL" id="JAOQKJ010000002">
    <property type="protein sequence ID" value="MCU6743266.1"/>
    <property type="molecule type" value="Genomic_DNA"/>
</dbReference>
<keyword evidence="6" id="KW-1185">Reference proteome</keyword>
<keyword evidence="4" id="KW-0472">Membrane</keyword>
<dbReference type="Pfam" id="PF01183">
    <property type="entry name" value="Glyco_hydro_25"/>
    <property type="match status" value="1"/>
</dbReference>
<dbReference type="InterPro" id="IPR017853">
    <property type="entry name" value="GH"/>
</dbReference>
<keyword evidence="4" id="KW-0812">Transmembrane</keyword>
<feature type="transmembrane region" description="Helical" evidence="4">
    <location>
        <begin position="21"/>
        <end position="40"/>
    </location>
</feature>
<gene>
    <name evidence="5" type="ORF">OCV77_01905</name>
</gene>
<dbReference type="PANTHER" id="PTHR34135:SF2">
    <property type="entry name" value="LYSOZYME"/>
    <property type="match status" value="1"/>
</dbReference>
<dbReference type="GO" id="GO:0016787">
    <property type="term" value="F:hydrolase activity"/>
    <property type="evidence" value="ECO:0007669"/>
    <property type="project" value="UniProtKB-KW"/>
</dbReference>
<comment type="similarity">
    <text evidence="1">Belongs to the glycosyl hydrolase 25 family.</text>
</comment>
<comment type="caution">
    <text evidence="5">The sequence shown here is derived from an EMBL/GenBank/DDBJ whole genome shotgun (WGS) entry which is preliminary data.</text>
</comment>
<dbReference type="PROSITE" id="PS51904">
    <property type="entry name" value="GLYCOSYL_HYDROL_F25_2"/>
    <property type="match status" value="1"/>
</dbReference>
<dbReference type="InterPro" id="IPR002053">
    <property type="entry name" value="Glyco_hydro_25"/>
</dbReference>
<dbReference type="InterPro" id="IPR018077">
    <property type="entry name" value="Glyco_hydro_fam25_subgr"/>
</dbReference>
<sequence>MDNNNRVRRRRKQQRRSMITNIVMCLITLSALTACIVLVLKNYDLKSQSEEAMAQLKSFEEESEHYIYTQADLDSYLEEARADAQEAGENEILSELKSRMDGGSNTAAVLRDFFPEDVVVYADGSYHFFPIDEKLKKHSYVYDNFKQLENGQIEYVDDTDVVLSKKGIDVSRFQESIDWKKVADDGVSYAFIRAGVRGSTEGRMMADERFKENMEGALDNDIQVGAYFFTQAITEEEAVEEAEFVLDLLEPYDVTYPVVYDLEEVTSKNARTEDLTKEQYTKNCIAFCETIKKAGYTPMIYGNLKTFLIMLDMSQLEEYHKWFAYYNTPVYFPYEFDVWQYSSKGSISGIKGDVDLNVCMTDFGDEQE</sequence>
<dbReference type="Gene3D" id="3.20.20.80">
    <property type="entry name" value="Glycosidases"/>
    <property type="match status" value="1"/>
</dbReference>
<evidence type="ECO:0000256" key="4">
    <source>
        <dbReference type="SAM" id="Phobius"/>
    </source>
</evidence>
<keyword evidence="3" id="KW-0326">Glycosidase</keyword>
<organism evidence="5 6">
    <name type="scientific">Suilimivivens aceti</name>
    <dbReference type="NCBI Taxonomy" id="2981774"/>
    <lineage>
        <taxon>Bacteria</taxon>
        <taxon>Bacillati</taxon>
        <taxon>Bacillota</taxon>
        <taxon>Clostridia</taxon>
        <taxon>Lachnospirales</taxon>
        <taxon>Lachnospiraceae</taxon>
        <taxon>Suilimivivens</taxon>
    </lineage>
</organism>
<dbReference type="SMART" id="SM00641">
    <property type="entry name" value="Glyco_25"/>
    <property type="match status" value="1"/>
</dbReference>
<evidence type="ECO:0000313" key="6">
    <source>
        <dbReference type="Proteomes" id="UP001652432"/>
    </source>
</evidence>